<proteinExistence type="predicted"/>
<organism evidence="1 2">
    <name type="scientific">Racocetra persica</name>
    <dbReference type="NCBI Taxonomy" id="160502"/>
    <lineage>
        <taxon>Eukaryota</taxon>
        <taxon>Fungi</taxon>
        <taxon>Fungi incertae sedis</taxon>
        <taxon>Mucoromycota</taxon>
        <taxon>Glomeromycotina</taxon>
        <taxon>Glomeromycetes</taxon>
        <taxon>Diversisporales</taxon>
        <taxon>Gigasporaceae</taxon>
        <taxon>Racocetra</taxon>
    </lineage>
</organism>
<comment type="caution">
    <text evidence="1">The sequence shown here is derived from an EMBL/GenBank/DDBJ whole genome shotgun (WGS) entry which is preliminary data.</text>
</comment>
<evidence type="ECO:0000313" key="2">
    <source>
        <dbReference type="Proteomes" id="UP000789920"/>
    </source>
</evidence>
<dbReference type="EMBL" id="CAJVQC010065729">
    <property type="protein sequence ID" value="CAG8805783.1"/>
    <property type="molecule type" value="Genomic_DNA"/>
</dbReference>
<evidence type="ECO:0000313" key="1">
    <source>
        <dbReference type="EMBL" id="CAG8805783.1"/>
    </source>
</evidence>
<protein>
    <submittedName>
        <fullName evidence="1">20994_t:CDS:1</fullName>
    </submittedName>
</protein>
<reference evidence="1" key="1">
    <citation type="submission" date="2021-06" db="EMBL/GenBank/DDBJ databases">
        <authorList>
            <person name="Kallberg Y."/>
            <person name="Tangrot J."/>
            <person name="Rosling A."/>
        </authorList>
    </citation>
    <scope>NUCLEOTIDE SEQUENCE</scope>
    <source>
        <strain evidence="1">MA461A</strain>
    </source>
</reference>
<sequence>ISILEQSHNAGCWQRLECWLLLIGVSSNLVFWEPKSPQRCQNLPKFSSSMNYYW</sequence>
<feature type="non-terminal residue" evidence="1">
    <location>
        <position position="1"/>
    </location>
</feature>
<name>A0ACA9RR16_9GLOM</name>
<accession>A0ACA9RR16</accession>
<keyword evidence="2" id="KW-1185">Reference proteome</keyword>
<dbReference type="Proteomes" id="UP000789920">
    <property type="component" value="Unassembled WGS sequence"/>
</dbReference>
<gene>
    <name evidence="1" type="ORF">RPERSI_LOCUS22014</name>
</gene>